<keyword evidence="4" id="KW-1133">Transmembrane helix</keyword>
<comment type="subcellular location">
    <subcellularLocation>
        <location evidence="1">Endomembrane system</location>
        <topology evidence="1">Multi-pass membrane protein</topology>
    </subcellularLocation>
</comment>
<evidence type="ECO:0000256" key="1">
    <source>
        <dbReference type="ARBA" id="ARBA00004127"/>
    </source>
</evidence>
<dbReference type="InterPro" id="IPR053279">
    <property type="entry name" value="EMC_subunit"/>
</dbReference>
<dbReference type="InterPro" id="IPR018937">
    <property type="entry name" value="MMgT"/>
</dbReference>
<feature type="signal peptide" evidence="6">
    <location>
        <begin position="1"/>
        <end position="19"/>
    </location>
</feature>
<comment type="similarity">
    <text evidence="2">Belongs to the membrane magnesium transporter (TC 1.A.67) family.</text>
</comment>
<dbReference type="PANTHER" id="PTHR28144">
    <property type="entry name" value="ER MEMBRANE PROTEIN COMPLEX SUBUNIT 5"/>
    <property type="match status" value="1"/>
</dbReference>
<evidence type="ECO:0000256" key="6">
    <source>
        <dbReference type="SAM" id="SignalP"/>
    </source>
</evidence>
<keyword evidence="3" id="KW-0812">Transmembrane</keyword>
<evidence type="ECO:0000313" key="8">
    <source>
        <dbReference type="Proteomes" id="UP000813444"/>
    </source>
</evidence>
<dbReference type="PANTHER" id="PTHR28144:SF1">
    <property type="entry name" value="ER MEMBRANE PROTEIN COMPLEX SUBUNIT 5"/>
    <property type="match status" value="1"/>
</dbReference>
<evidence type="ECO:0000256" key="3">
    <source>
        <dbReference type="ARBA" id="ARBA00022692"/>
    </source>
</evidence>
<feature type="chain" id="PRO_5035445766" evidence="6">
    <location>
        <begin position="20"/>
        <end position="137"/>
    </location>
</feature>
<protein>
    <submittedName>
        <fullName evidence="7">Magnesium transporter</fullName>
    </submittedName>
</protein>
<evidence type="ECO:0000256" key="2">
    <source>
        <dbReference type="ARBA" id="ARBA00006109"/>
    </source>
</evidence>
<dbReference type="AlphaFoldDB" id="A0A8K0WXC3"/>
<organism evidence="7 8">
    <name type="scientific">Stachybotrys elegans</name>
    <dbReference type="NCBI Taxonomy" id="80388"/>
    <lineage>
        <taxon>Eukaryota</taxon>
        <taxon>Fungi</taxon>
        <taxon>Dikarya</taxon>
        <taxon>Ascomycota</taxon>
        <taxon>Pezizomycotina</taxon>
        <taxon>Sordariomycetes</taxon>
        <taxon>Hypocreomycetidae</taxon>
        <taxon>Hypocreales</taxon>
        <taxon>Stachybotryaceae</taxon>
        <taxon>Stachybotrys</taxon>
    </lineage>
</organism>
<evidence type="ECO:0000313" key="7">
    <source>
        <dbReference type="EMBL" id="KAH7326764.1"/>
    </source>
</evidence>
<dbReference type="Proteomes" id="UP000813444">
    <property type="component" value="Unassembled WGS sequence"/>
</dbReference>
<name>A0A8K0WXC3_9HYPO</name>
<accession>A0A8K0WXC3</accession>
<dbReference type="EMBL" id="JAGPNK010000002">
    <property type="protein sequence ID" value="KAH7326764.1"/>
    <property type="molecule type" value="Genomic_DNA"/>
</dbReference>
<proteinExistence type="inferred from homology"/>
<sequence>MAWVSRSITVAGLILLAHACYSAQEHAVTASLTKQHSPLHQQSENSLPTDIYLETLVATFVVSLGLVLGTPKLRPIRWNTWAGKIEREGEAGFLDSSGEVEKDFRGNPFASLESRRGFLDIRKQRREFTEWAKGNEK</sequence>
<comment type="caution">
    <text evidence="7">The sequence shown here is derived from an EMBL/GenBank/DDBJ whole genome shotgun (WGS) entry which is preliminary data.</text>
</comment>
<evidence type="ECO:0000256" key="5">
    <source>
        <dbReference type="ARBA" id="ARBA00023136"/>
    </source>
</evidence>
<gene>
    <name evidence="7" type="ORF">B0I35DRAFT_423551</name>
</gene>
<keyword evidence="6" id="KW-0732">Signal</keyword>
<dbReference type="OrthoDB" id="44756at2759"/>
<reference evidence="7" key="1">
    <citation type="journal article" date="2021" name="Nat. Commun.">
        <title>Genetic determinants of endophytism in the Arabidopsis root mycobiome.</title>
        <authorList>
            <person name="Mesny F."/>
            <person name="Miyauchi S."/>
            <person name="Thiergart T."/>
            <person name="Pickel B."/>
            <person name="Atanasova L."/>
            <person name="Karlsson M."/>
            <person name="Huettel B."/>
            <person name="Barry K.W."/>
            <person name="Haridas S."/>
            <person name="Chen C."/>
            <person name="Bauer D."/>
            <person name="Andreopoulos W."/>
            <person name="Pangilinan J."/>
            <person name="LaButti K."/>
            <person name="Riley R."/>
            <person name="Lipzen A."/>
            <person name="Clum A."/>
            <person name="Drula E."/>
            <person name="Henrissat B."/>
            <person name="Kohler A."/>
            <person name="Grigoriev I.V."/>
            <person name="Martin F.M."/>
            <person name="Hacquard S."/>
        </authorList>
    </citation>
    <scope>NUCLEOTIDE SEQUENCE</scope>
    <source>
        <strain evidence="7">MPI-CAGE-CH-0235</strain>
    </source>
</reference>
<evidence type="ECO:0000256" key="4">
    <source>
        <dbReference type="ARBA" id="ARBA00022989"/>
    </source>
</evidence>
<keyword evidence="8" id="KW-1185">Reference proteome</keyword>
<dbReference type="GO" id="GO:0034975">
    <property type="term" value="P:protein folding in endoplasmic reticulum"/>
    <property type="evidence" value="ECO:0007669"/>
    <property type="project" value="TreeGrafter"/>
</dbReference>
<dbReference type="GO" id="GO:0072546">
    <property type="term" value="C:EMC complex"/>
    <property type="evidence" value="ECO:0007669"/>
    <property type="project" value="TreeGrafter"/>
</dbReference>
<keyword evidence="5" id="KW-0472">Membrane</keyword>
<dbReference type="Pfam" id="PF10270">
    <property type="entry name" value="MMgT"/>
    <property type="match status" value="1"/>
</dbReference>